<keyword evidence="3" id="KW-0238">DNA-binding</keyword>
<evidence type="ECO:0000256" key="3">
    <source>
        <dbReference type="ARBA" id="ARBA00023125"/>
    </source>
</evidence>
<evidence type="ECO:0000256" key="4">
    <source>
        <dbReference type="ARBA" id="ARBA00023163"/>
    </source>
</evidence>
<reference evidence="6 7" key="1">
    <citation type="journal article" date="2020" name="Arch. Microbiol.">
        <title>The genome sequence of the giant phototrophic gammaproteobacterium Thiospirillum jenense gives insight into its physiological properties and phylogenetic relationships.</title>
        <authorList>
            <person name="Imhoff J.F."/>
            <person name="Meyer T.E."/>
            <person name="Kyndt J.A."/>
        </authorList>
    </citation>
    <scope>NUCLEOTIDE SEQUENCE [LARGE SCALE GENOMIC DNA]</scope>
    <source>
        <strain evidence="6 7">DSM 216</strain>
    </source>
</reference>
<dbReference type="InterPro" id="IPR000551">
    <property type="entry name" value="MerR-type_HTH_dom"/>
</dbReference>
<evidence type="ECO:0000256" key="1">
    <source>
        <dbReference type="ARBA" id="ARBA00022491"/>
    </source>
</evidence>
<dbReference type="PANTHER" id="PTHR30204:SF69">
    <property type="entry name" value="MERR-FAMILY TRANSCRIPTIONAL REGULATOR"/>
    <property type="match status" value="1"/>
</dbReference>
<dbReference type="PROSITE" id="PS50937">
    <property type="entry name" value="HTH_MERR_2"/>
    <property type="match status" value="1"/>
</dbReference>
<dbReference type="CDD" id="cd00592">
    <property type="entry name" value="HTH_MerR-like"/>
    <property type="match status" value="1"/>
</dbReference>
<accession>A0A839HC18</accession>
<dbReference type="EMBL" id="JABVCQ010000002">
    <property type="protein sequence ID" value="MBB1124828.1"/>
    <property type="molecule type" value="Genomic_DNA"/>
</dbReference>
<dbReference type="SUPFAM" id="SSF46955">
    <property type="entry name" value="Putative DNA-binding domain"/>
    <property type="match status" value="1"/>
</dbReference>
<keyword evidence="7" id="KW-1185">Reference proteome</keyword>
<dbReference type="Pfam" id="PF13411">
    <property type="entry name" value="MerR_1"/>
    <property type="match status" value="1"/>
</dbReference>
<comment type="caution">
    <text evidence="6">The sequence shown here is derived from an EMBL/GenBank/DDBJ whole genome shotgun (WGS) entry which is preliminary data.</text>
</comment>
<dbReference type="InterPro" id="IPR009061">
    <property type="entry name" value="DNA-bd_dom_put_sf"/>
</dbReference>
<dbReference type="Proteomes" id="UP000548632">
    <property type="component" value="Unassembled WGS sequence"/>
</dbReference>
<protein>
    <submittedName>
        <fullName evidence="6">MerR family transcriptional regulator</fullName>
    </submittedName>
</protein>
<dbReference type="SMART" id="SM00422">
    <property type="entry name" value="HTH_MERR"/>
    <property type="match status" value="1"/>
</dbReference>
<keyword evidence="2" id="KW-0805">Transcription regulation</keyword>
<evidence type="ECO:0000313" key="7">
    <source>
        <dbReference type="Proteomes" id="UP000548632"/>
    </source>
</evidence>
<dbReference type="RefSeq" id="WP_182581934.1">
    <property type="nucleotide sequence ID" value="NZ_JABVCQ010000002.1"/>
</dbReference>
<keyword evidence="4" id="KW-0804">Transcription</keyword>
<evidence type="ECO:0000313" key="6">
    <source>
        <dbReference type="EMBL" id="MBB1124828.1"/>
    </source>
</evidence>
<name>A0A839HC18_9GAMM</name>
<feature type="domain" description="HTH merR-type" evidence="5">
    <location>
        <begin position="7"/>
        <end position="72"/>
    </location>
</feature>
<evidence type="ECO:0000259" key="5">
    <source>
        <dbReference type="PROSITE" id="PS50937"/>
    </source>
</evidence>
<gene>
    <name evidence="6" type="ORF">HUK38_01105</name>
</gene>
<dbReference type="AlphaFoldDB" id="A0A839HC18"/>
<evidence type="ECO:0000256" key="2">
    <source>
        <dbReference type="ARBA" id="ARBA00023015"/>
    </source>
</evidence>
<sequence length="157" mass="17472">MNTLKKIGEVAELLNTTPRTLRFYEEEGLVNARRTPKGTRLYNAEDIARFRAILQLAQAGIPLAFIKTLAITREQASTGAQASREVSCVLTTLQATLRGQIDMMRQLDGELTQVMRTIQSCSQCTHPPTRQGCPQCPINQALNTSDILNLIWEQAVD</sequence>
<dbReference type="InterPro" id="IPR047057">
    <property type="entry name" value="MerR_fam"/>
</dbReference>
<keyword evidence="1" id="KW-0678">Repressor</keyword>
<proteinExistence type="predicted"/>
<organism evidence="6 7">
    <name type="scientific">Thiospirillum jenense</name>
    <dbReference type="NCBI Taxonomy" id="1653858"/>
    <lineage>
        <taxon>Bacteria</taxon>
        <taxon>Pseudomonadati</taxon>
        <taxon>Pseudomonadota</taxon>
        <taxon>Gammaproteobacteria</taxon>
        <taxon>Chromatiales</taxon>
        <taxon>Chromatiaceae</taxon>
        <taxon>Thiospirillum</taxon>
    </lineage>
</organism>
<dbReference type="Gene3D" id="1.10.1660.10">
    <property type="match status" value="1"/>
</dbReference>
<dbReference type="PANTHER" id="PTHR30204">
    <property type="entry name" value="REDOX-CYCLING DRUG-SENSING TRANSCRIPTIONAL ACTIVATOR SOXR"/>
    <property type="match status" value="1"/>
</dbReference>
<dbReference type="GO" id="GO:0003677">
    <property type="term" value="F:DNA binding"/>
    <property type="evidence" value="ECO:0007669"/>
    <property type="project" value="UniProtKB-KW"/>
</dbReference>
<dbReference type="GO" id="GO:0003700">
    <property type="term" value="F:DNA-binding transcription factor activity"/>
    <property type="evidence" value="ECO:0007669"/>
    <property type="project" value="InterPro"/>
</dbReference>